<feature type="compositionally biased region" description="Polar residues" evidence="1">
    <location>
        <begin position="93"/>
        <end position="102"/>
    </location>
</feature>
<feature type="compositionally biased region" description="Basic and acidic residues" evidence="1">
    <location>
        <begin position="42"/>
        <end position="55"/>
    </location>
</feature>
<evidence type="ECO:0000256" key="1">
    <source>
        <dbReference type="SAM" id="MobiDB-lite"/>
    </source>
</evidence>
<keyword evidence="4" id="KW-1185">Reference proteome</keyword>
<name>A0ABW0UJ10_9ACTN</name>
<comment type="caution">
    <text evidence="3">The sequence shown here is derived from an EMBL/GenBank/DDBJ whole genome shotgun (WGS) entry which is preliminary data.</text>
</comment>
<evidence type="ECO:0000313" key="4">
    <source>
        <dbReference type="Proteomes" id="UP001596154"/>
    </source>
</evidence>
<feature type="compositionally biased region" description="Basic and acidic residues" evidence="1">
    <location>
        <begin position="63"/>
        <end position="88"/>
    </location>
</feature>
<sequence length="121" mass="12979">MNTAWMELAAGRGALGVGLIVAGVVVVGLLLGAFVLGIRIMRRESPTPRPEEHPRMPAGGPVRETRENREPDEVPRSDTRLTPHELKGHGNMSDRTSATQQRPRWDEGSSGSFGSGGPGSR</sequence>
<feature type="region of interest" description="Disordered" evidence="1">
    <location>
        <begin position="42"/>
        <end position="121"/>
    </location>
</feature>
<organism evidence="3 4">
    <name type="scientific">Streptomyces bullii</name>
    <dbReference type="NCBI Taxonomy" id="349910"/>
    <lineage>
        <taxon>Bacteria</taxon>
        <taxon>Bacillati</taxon>
        <taxon>Actinomycetota</taxon>
        <taxon>Actinomycetes</taxon>
        <taxon>Kitasatosporales</taxon>
        <taxon>Streptomycetaceae</taxon>
        <taxon>Streptomyces</taxon>
    </lineage>
</organism>
<dbReference type="InterPro" id="IPR045513">
    <property type="entry name" value="DUF6479"/>
</dbReference>
<proteinExistence type="predicted"/>
<evidence type="ECO:0000256" key="2">
    <source>
        <dbReference type="SAM" id="Phobius"/>
    </source>
</evidence>
<keyword evidence="2" id="KW-1133">Transmembrane helix</keyword>
<gene>
    <name evidence="3" type="ORF">ACFPZJ_04955</name>
</gene>
<accession>A0ABW0UJ10</accession>
<dbReference type="EMBL" id="JBHSNY010000002">
    <property type="protein sequence ID" value="MFC5633153.1"/>
    <property type="molecule type" value="Genomic_DNA"/>
</dbReference>
<keyword evidence="2" id="KW-0472">Membrane</keyword>
<feature type="transmembrane region" description="Helical" evidence="2">
    <location>
        <begin position="15"/>
        <end position="38"/>
    </location>
</feature>
<dbReference type="RefSeq" id="WP_381017722.1">
    <property type="nucleotide sequence ID" value="NZ_JBHSNY010000002.1"/>
</dbReference>
<feature type="compositionally biased region" description="Gly residues" evidence="1">
    <location>
        <begin position="111"/>
        <end position="121"/>
    </location>
</feature>
<evidence type="ECO:0000313" key="3">
    <source>
        <dbReference type="EMBL" id="MFC5633153.1"/>
    </source>
</evidence>
<dbReference type="Proteomes" id="UP001596154">
    <property type="component" value="Unassembled WGS sequence"/>
</dbReference>
<keyword evidence="2" id="KW-0812">Transmembrane</keyword>
<reference evidence="4" key="1">
    <citation type="journal article" date="2019" name="Int. J. Syst. Evol. Microbiol.">
        <title>The Global Catalogue of Microorganisms (GCM) 10K type strain sequencing project: providing services to taxonomists for standard genome sequencing and annotation.</title>
        <authorList>
            <consortium name="The Broad Institute Genomics Platform"/>
            <consortium name="The Broad Institute Genome Sequencing Center for Infectious Disease"/>
            <person name="Wu L."/>
            <person name="Ma J."/>
        </authorList>
    </citation>
    <scope>NUCLEOTIDE SEQUENCE [LARGE SCALE GENOMIC DNA]</scope>
    <source>
        <strain evidence="4">CGMCC 4.7248</strain>
    </source>
</reference>
<dbReference type="Pfam" id="PF20087">
    <property type="entry name" value="DUF6479"/>
    <property type="match status" value="1"/>
</dbReference>
<protein>
    <submittedName>
        <fullName evidence="3">DUF6479 family protein</fullName>
    </submittedName>
</protein>